<dbReference type="PANTHER" id="PTHR21235">
    <property type="entry name" value="IMIDAZOLE GLYCEROL PHOSPHATE SYNTHASE SUBUNIT HISF/H IGP SYNTHASE SUBUNIT HISF/H"/>
    <property type="match status" value="1"/>
</dbReference>
<reference evidence="2" key="1">
    <citation type="journal article" date="2020" name="Nat. Commun.">
        <title>Large-scale genome sequencing of mycorrhizal fungi provides insights into the early evolution of symbiotic traits.</title>
        <authorList>
            <person name="Miyauchi S."/>
            <person name="Kiss E."/>
            <person name="Kuo A."/>
            <person name="Drula E."/>
            <person name="Kohler A."/>
            <person name="Sanchez-Garcia M."/>
            <person name="Morin E."/>
            <person name="Andreopoulos B."/>
            <person name="Barry K.W."/>
            <person name="Bonito G."/>
            <person name="Buee M."/>
            <person name="Carver A."/>
            <person name="Chen C."/>
            <person name="Cichocki N."/>
            <person name="Clum A."/>
            <person name="Culley D."/>
            <person name="Crous P.W."/>
            <person name="Fauchery L."/>
            <person name="Girlanda M."/>
            <person name="Hayes R.D."/>
            <person name="Keri Z."/>
            <person name="LaButti K."/>
            <person name="Lipzen A."/>
            <person name="Lombard V."/>
            <person name="Magnuson J."/>
            <person name="Maillard F."/>
            <person name="Murat C."/>
            <person name="Nolan M."/>
            <person name="Ohm R.A."/>
            <person name="Pangilinan J."/>
            <person name="Pereira M.F."/>
            <person name="Perotto S."/>
            <person name="Peter M."/>
            <person name="Pfister S."/>
            <person name="Riley R."/>
            <person name="Sitrit Y."/>
            <person name="Stielow J.B."/>
            <person name="Szollosi G."/>
            <person name="Zifcakova L."/>
            <person name="Stursova M."/>
            <person name="Spatafora J.W."/>
            <person name="Tedersoo L."/>
            <person name="Vaario L.M."/>
            <person name="Yamada A."/>
            <person name="Yan M."/>
            <person name="Wang P."/>
            <person name="Xu J."/>
            <person name="Bruns T."/>
            <person name="Baldrian P."/>
            <person name="Vilgalys R."/>
            <person name="Dunand C."/>
            <person name="Henrissat B."/>
            <person name="Grigoriev I.V."/>
            <person name="Hibbett D."/>
            <person name="Nagy L.G."/>
            <person name="Martin F.M."/>
        </authorList>
    </citation>
    <scope>NUCLEOTIDE SEQUENCE</scope>
    <source>
        <strain evidence="2">UP504</strain>
    </source>
</reference>
<dbReference type="InterPro" id="IPR029062">
    <property type="entry name" value="Class_I_gatase-like"/>
</dbReference>
<gene>
    <name evidence="2" type="ORF">BS47DRAFT_1360911</name>
</gene>
<dbReference type="EMBL" id="MU128948">
    <property type="protein sequence ID" value="KAF9515642.1"/>
    <property type="molecule type" value="Genomic_DNA"/>
</dbReference>
<dbReference type="Gene3D" id="3.40.50.880">
    <property type="match status" value="1"/>
</dbReference>
<dbReference type="PANTHER" id="PTHR21235:SF2">
    <property type="entry name" value="IMIDAZOLE GLYCEROL PHOSPHATE SYNTHASE HISHF"/>
    <property type="match status" value="1"/>
</dbReference>
<comment type="similarity">
    <text evidence="1">Belongs to the HisA/HisF family.</text>
</comment>
<dbReference type="InterPro" id="IPR013785">
    <property type="entry name" value="Aldolase_TIM"/>
</dbReference>
<dbReference type="Gene3D" id="3.20.20.70">
    <property type="entry name" value="Aldolase class I"/>
    <property type="match status" value="1"/>
</dbReference>
<keyword evidence="1" id="KW-0368">Histidine biosynthesis</keyword>
<dbReference type="GO" id="GO:0000105">
    <property type="term" value="P:L-histidine biosynthetic process"/>
    <property type="evidence" value="ECO:0007669"/>
    <property type="project" value="UniProtKB-KW"/>
</dbReference>
<accession>A0A9P6B1I1</accession>
<dbReference type="InterPro" id="IPR050064">
    <property type="entry name" value="IGPS_HisA/HisF"/>
</dbReference>
<evidence type="ECO:0000313" key="2">
    <source>
        <dbReference type="EMBL" id="KAF9515642.1"/>
    </source>
</evidence>
<dbReference type="Proteomes" id="UP000886523">
    <property type="component" value="Unassembled WGS sequence"/>
</dbReference>
<keyword evidence="3" id="KW-1185">Reference proteome</keyword>
<evidence type="ECO:0000256" key="1">
    <source>
        <dbReference type="RuleBase" id="RU003657"/>
    </source>
</evidence>
<sequence>MQILFALSTEPPSVDGLGIIDSPIGLFDNAGKPVPHMDWNHVALLTSGKENRARERVETATQYGREHFLSTSMGPVIAPAHKVRNLGKSVTLAMRYFEPTKHVYSISPPSVTLHSVTSRYSPSFSIGNEAVIPVERLLACGMGQGDGTSPIETISRMYGRQAVMVSVDPRRVLVDPETYDGPHATELVCDERAVSLPSKSDRPRAWWYQCTGVETLGAGEILLNSIDRDGTNQGYDLDLVDLVRRSVRTPVVASSGAGAPQHFVDVFERTSVEAALAAGVFHREEVEWLDYNV</sequence>
<dbReference type="OrthoDB" id="10254903at2759"/>
<keyword evidence="1" id="KW-0028">Amino-acid biosynthesis</keyword>
<dbReference type="SUPFAM" id="SSF51366">
    <property type="entry name" value="Ribulose-phoshate binding barrel"/>
    <property type="match status" value="1"/>
</dbReference>
<evidence type="ECO:0000313" key="3">
    <source>
        <dbReference type="Proteomes" id="UP000886523"/>
    </source>
</evidence>
<organism evidence="2 3">
    <name type="scientific">Hydnum rufescens UP504</name>
    <dbReference type="NCBI Taxonomy" id="1448309"/>
    <lineage>
        <taxon>Eukaryota</taxon>
        <taxon>Fungi</taxon>
        <taxon>Dikarya</taxon>
        <taxon>Basidiomycota</taxon>
        <taxon>Agaricomycotina</taxon>
        <taxon>Agaricomycetes</taxon>
        <taxon>Cantharellales</taxon>
        <taxon>Hydnaceae</taxon>
        <taxon>Hydnum</taxon>
    </lineage>
</organism>
<protein>
    <submittedName>
        <fullName evidence="2">Uncharacterized protein</fullName>
    </submittedName>
</protein>
<name>A0A9P6B1I1_9AGAM</name>
<dbReference type="AlphaFoldDB" id="A0A9P6B1I1"/>
<proteinExistence type="inferred from homology"/>
<dbReference type="GO" id="GO:0000107">
    <property type="term" value="F:imidazoleglycerol-phosphate synthase activity"/>
    <property type="evidence" value="ECO:0007669"/>
    <property type="project" value="TreeGrafter"/>
</dbReference>
<comment type="caution">
    <text evidence="2">The sequence shown here is derived from an EMBL/GenBank/DDBJ whole genome shotgun (WGS) entry which is preliminary data.</text>
</comment>
<dbReference type="Pfam" id="PF00977">
    <property type="entry name" value="His_biosynth"/>
    <property type="match status" value="1"/>
</dbReference>
<dbReference type="InterPro" id="IPR011060">
    <property type="entry name" value="RibuloseP-bd_barrel"/>
</dbReference>
<dbReference type="InterPro" id="IPR006062">
    <property type="entry name" value="His_biosynth"/>
</dbReference>